<evidence type="ECO:0000313" key="4">
    <source>
        <dbReference type="EMBL" id="OTF79648.1"/>
    </source>
</evidence>
<dbReference type="SUPFAM" id="SSF48508">
    <property type="entry name" value="Nuclear receptor ligand-binding domain"/>
    <property type="match status" value="1"/>
</dbReference>
<dbReference type="OrthoDB" id="6352325at2759"/>
<evidence type="ECO:0000256" key="3">
    <source>
        <dbReference type="ARBA" id="ARBA00023170"/>
    </source>
</evidence>
<keyword evidence="3 4" id="KW-0675">Receptor</keyword>
<proteinExistence type="predicted"/>
<keyword evidence="1" id="KW-0805">Transcription regulation</keyword>
<name>A0A1Y3BID3_EURMA</name>
<comment type="caution">
    <text evidence="4">The sequence shown here is derived from an EMBL/GenBank/DDBJ whole genome shotgun (WGS) entry which is preliminary data.</text>
</comment>
<evidence type="ECO:0000313" key="5">
    <source>
        <dbReference type="Proteomes" id="UP000194236"/>
    </source>
</evidence>
<evidence type="ECO:0000256" key="1">
    <source>
        <dbReference type="ARBA" id="ARBA00023015"/>
    </source>
</evidence>
<dbReference type="Proteomes" id="UP000194236">
    <property type="component" value="Unassembled WGS sequence"/>
</dbReference>
<evidence type="ECO:0000256" key="2">
    <source>
        <dbReference type="ARBA" id="ARBA00023163"/>
    </source>
</evidence>
<keyword evidence="2" id="KW-0804">Transcription</keyword>
<keyword evidence="5" id="KW-1185">Reference proteome</keyword>
<reference evidence="4 5" key="1">
    <citation type="submission" date="2017-03" db="EMBL/GenBank/DDBJ databases">
        <title>Genome Survey of Euroglyphus maynei.</title>
        <authorList>
            <person name="Arlian L.G."/>
            <person name="Morgan M.S."/>
            <person name="Rider S.D."/>
        </authorList>
    </citation>
    <scope>NUCLEOTIDE SEQUENCE [LARGE SCALE GENOMIC DNA]</scope>
    <source>
        <strain evidence="4">Arlian Lab</strain>
        <tissue evidence="4">Whole body</tissue>
    </source>
</reference>
<accession>A0A1Y3BID3</accession>
<sequence length="122" mass="15195">MEERNSFIVFDNDYLHQTYGEEIVNRLRNLFLSFRYDWRNDVSILNLLSMMFLFYPERSNLIHREYITLQFQTYSHLLRKYLQEIRHMNEKFLDLALKMDMRFFGPLTLELYDLNYKKKLNC</sequence>
<dbReference type="AlphaFoldDB" id="A0A1Y3BID3"/>
<protein>
    <submittedName>
        <fullName evidence="4">Nuclear hormone receptor-like protein</fullName>
    </submittedName>
</protein>
<gene>
    <name evidence="4" type="ORF">BLA29_008778</name>
</gene>
<organism evidence="4 5">
    <name type="scientific">Euroglyphus maynei</name>
    <name type="common">Mayne's house dust mite</name>
    <dbReference type="NCBI Taxonomy" id="6958"/>
    <lineage>
        <taxon>Eukaryota</taxon>
        <taxon>Metazoa</taxon>
        <taxon>Ecdysozoa</taxon>
        <taxon>Arthropoda</taxon>
        <taxon>Chelicerata</taxon>
        <taxon>Arachnida</taxon>
        <taxon>Acari</taxon>
        <taxon>Acariformes</taxon>
        <taxon>Sarcoptiformes</taxon>
        <taxon>Astigmata</taxon>
        <taxon>Psoroptidia</taxon>
        <taxon>Analgoidea</taxon>
        <taxon>Pyroglyphidae</taxon>
        <taxon>Pyroglyphinae</taxon>
        <taxon>Euroglyphus</taxon>
    </lineage>
</organism>
<dbReference type="InterPro" id="IPR035500">
    <property type="entry name" value="NHR-like_dom_sf"/>
</dbReference>
<dbReference type="Gene3D" id="1.10.565.10">
    <property type="entry name" value="Retinoid X Receptor"/>
    <property type="match status" value="1"/>
</dbReference>
<dbReference type="EMBL" id="MUJZ01022009">
    <property type="protein sequence ID" value="OTF79648.1"/>
    <property type="molecule type" value="Genomic_DNA"/>
</dbReference>